<dbReference type="GO" id="GO:0010181">
    <property type="term" value="F:FMN binding"/>
    <property type="evidence" value="ECO:0007669"/>
    <property type="project" value="InterPro"/>
</dbReference>
<sequence length="135" mass="14610">MKRPYKKTIAGAVAVVILLGIIVLGVYLKSVWDYKQAVQEISIGDFSIADVADGIYIGECDVNFICAKVEVTVQDGAIQKIKILEHKHERGQDAEPIVDQIISEQRLDVDAISGATNSSTVLKKAVENALASGLR</sequence>
<dbReference type="Proteomes" id="UP000095651">
    <property type="component" value="Unassembled WGS sequence"/>
</dbReference>
<name>A0A174BY65_9FIRM</name>
<dbReference type="SMART" id="SM00900">
    <property type="entry name" value="FMN_bind"/>
    <property type="match status" value="1"/>
</dbReference>
<dbReference type="Gene3D" id="3.90.1010.20">
    <property type="match status" value="1"/>
</dbReference>
<accession>A0A174BY65</accession>
<keyword evidence="1" id="KW-0812">Transmembrane</keyword>
<dbReference type="Pfam" id="PF04205">
    <property type="entry name" value="FMN_bind"/>
    <property type="match status" value="1"/>
</dbReference>
<gene>
    <name evidence="3" type="ORF">ERS852407_01732</name>
</gene>
<evidence type="ECO:0000313" key="4">
    <source>
        <dbReference type="Proteomes" id="UP000095651"/>
    </source>
</evidence>
<evidence type="ECO:0000259" key="2">
    <source>
        <dbReference type="SMART" id="SM00900"/>
    </source>
</evidence>
<keyword evidence="1" id="KW-1133">Transmembrane helix</keyword>
<evidence type="ECO:0000256" key="1">
    <source>
        <dbReference type="SAM" id="Phobius"/>
    </source>
</evidence>
<dbReference type="AlphaFoldDB" id="A0A174BY65"/>
<dbReference type="InterPro" id="IPR007329">
    <property type="entry name" value="FMN-bd"/>
</dbReference>
<evidence type="ECO:0000313" key="3">
    <source>
        <dbReference type="EMBL" id="CUO04585.1"/>
    </source>
</evidence>
<protein>
    <submittedName>
        <fullName evidence="3">FMN-binding domain-containing protein</fullName>
    </submittedName>
</protein>
<dbReference type="RefSeq" id="WP_055654212.1">
    <property type="nucleotide sequence ID" value="NZ_CABIXC010000003.1"/>
</dbReference>
<keyword evidence="1" id="KW-0472">Membrane</keyword>
<dbReference type="EMBL" id="CYZE01000003">
    <property type="protein sequence ID" value="CUO04585.1"/>
    <property type="molecule type" value="Genomic_DNA"/>
</dbReference>
<proteinExistence type="predicted"/>
<dbReference type="GO" id="GO:0016020">
    <property type="term" value="C:membrane"/>
    <property type="evidence" value="ECO:0007669"/>
    <property type="project" value="InterPro"/>
</dbReference>
<feature type="domain" description="FMN-binding" evidence="2">
    <location>
        <begin position="67"/>
        <end position="133"/>
    </location>
</feature>
<feature type="transmembrane region" description="Helical" evidence="1">
    <location>
        <begin position="9"/>
        <end position="28"/>
    </location>
</feature>
<organism evidence="3 4">
    <name type="scientific">Hungatella hathewayi</name>
    <dbReference type="NCBI Taxonomy" id="154046"/>
    <lineage>
        <taxon>Bacteria</taxon>
        <taxon>Bacillati</taxon>
        <taxon>Bacillota</taxon>
        <taxon>Clostridia</taxon>
        <taxon>Lachnospirales</taxon>
        <taxon>Lachnospiraceae</taxon>
        <taxon>Hungatella</taxon>
    </lineage>
</organism>
<reference evidence="3 4" key="1">
    <citation type="submission" date="2015-09" db="EMBL/GenBank/DDBJ databases">
        <authorList>
            <consortium name="Pathogen Informatics"/>
        </authorList>
    </citation>
    <scope>NUCLEOTIDE SEQUENCE [LARGE SCALE GENOMIC DNA]</scope>
    <source>
        <strain evidence="3 4">2789STDY5608850</strain>
    </source>
</reference>